<dbReference type="PANTHER" id="PTHR42208">
    <property type="entry name" value="HEAVY METAL TRANSPORTER-RELATED"/>
    <property type="match status" value="1"/>
</dbReference>
<dbReference type="EMBL" id="UGRS01000001">
    <property type="protein sequence ID" value="SUA35654.1"/>
    <property type="molecule type" value="Genomic_DNA"/>
</dbReference>
<reference evidence="3 4" key="1">
    <citation type="submission" date="2018-06" db="EMBL/GenBank/DDBJ databases">
        <authorList>
            <consortium name="Pathogen Informatics"/>
            <person name="Doyle S."/>
        </authorList>
    </citation>
    <scope>NUCLEOTIDE SEQUENCE [LARGE SCALE GENOMIC DNA]</scope>
    <source>
        <strain evidence="3 4">NCTC12229</strain>
    </source>
</reference>
<dbReference type="Pfam" id="PF13386">
    <property type="entry name" value="DsbD_2"/>
    <property type="match status" value="1"/>
</dbReference>
<evidence type="ECO:0000259" key="2">
    <source>
        <dbReference type="Pfam" id="PF13386"/>
    </source>
</evidence>
<sequence>MPLEMKQSAVRGNVVTIICFPVGMAGAAGYLCFCFLPVWFMNGDITFLTLFLIGFFGGGHCVGMCGGLSSAFALQLPPHINRFWLIVLLNAGRISSYVLIGVLLGLLGQVGISLDETRWLQNGLFVAANVLLLLLGLYLAGLSALVVKVEAVGRPVWRRLNPLLNKLLPIRSVLACFAVGMLWGWLPCGLVYSASLYALGSGSAAQGGMYMLAFALGTLPNLLAMGFFAAQLKAWLQHKTVRLCAGLTVAAWAVWQLAVFFQTAV</sequence>
<keyword evidence="1" id="KW-0472">Membrane</keyword>
<feature type="transmembrane region" description="Helical" evidence="1">
    <location>
        <begin position="94"/>
        <end position="112"/>
    </location>
</feature>
<gene>
    <name evidence="3" type="ORF">NCTC12229_00057</name>
</gene>
<dbReference type="Proteomes" id="UP000254055">
    <property type="component" value="Unassembled WGS sequence"/>
</dbReference>
<dbReference type="AlphaFoldDB" id="A0A378WGI0"/>
<feature type="transmembrane region" description="Helical" evidence="1">
    <location>
        <begin position="45"/>
        <end position="74"/>
    </location>
</feature>
<feature type="transmembrane region" description="Helical" evidence="1">
    <location>
        <begin position="124"/>
        <end position="147"/>
    </location>
</feature>
<feature type="transmembrane region" description="Helical" evidence="1">
    <location>
        <begin position="207"/>
        <end position="229"/>
    </location>
</feature>
<feature type="transmembrane region" description="Helical" evidence="1">
    <location>
        <begin position="12"/>
        <end position="39"/>
    </location>
</feature>
<keyword evidence="1" id="KW-1133">Transmembrane helix</keyword>
<dbReference type="PANTHER" id="PTHR42208:SF1">
    <property type="entry name" value="HEAVY METAL TRANSPORTER"/>
    <property type="match status" value="1"/>
</dbReference>
<dbReference type="InterPro" id="IPR039447">
    <property type="entry name" value="UreH-like_TM_dom"/>
</dbReference>
<keyword evidence="1" id="KW-0812">Transmembrane</keyword>
<feature type="domain" description="Urease accessory protein UreH-like transmembrane" evidence="2">
    <location>
        <begin position="49"/>
        <end position="250"/>
    </location>
</feature>
<evidence type="ECO:0000313" key="4">
    <source>
        <dbReference type="Proteomes" id="UP000254055"/>
    </source>
</evidence>
<protein>
    <submittedName>
        <fullName evidence="3">Membrane protein</fullName>
    </submittedName>
</protein>
<accession>A0A378WGI0</accession>
<proteinExistence type="predicted"/>
<feature type="transmembrane region" description="Helical" evidence="1">
    <location>
        <begin position="241"/>
        <end position="261"/>
    </location>
</feature>
<feature type="transmembrane region" description="Helical" evidence="1">
    <location>
        <begin position="168"/>
        <end position="187"/>
    </location>
</feature>
<name>A0A378WGI0_9NEIS</name>
<evidence type="ECO:0000256" key="1">
    <source>
        <dbReference type="SAM" id="Phobius"/>
    </source>
</evidence>
<evidence type="ECO:0000313" key="3">
    <source>
        <dbReference type="EMBL" id="SUA35654.1"/>
    </source>
</evidence>
<organism evidence="3 4">
    <name type="scientific">Neisseria zoodegmatis</name>
    <dbReference type="NCBI Taxonomy" id="326523"/>
    <lineage>
        <taxon>Bacteria</taxon>
        <taxon>Pseudomonadati</taxon>
        <taxon>Pseudomonadota</taxon>
        <taxon>Betaproteobacteria</taxon>
        <taxon>Neisseriales</taxon>
        <taxon>Neisseriaceae</taxon>
        <taxon>Neisseria</taxon>
    </lineage>
</organism>